<evidence type="ECO:0000259" key="4">
    <source>
        <dbReference type="PROSITE" id="PS50835"/>
    </source>
</evidence>
<dbReference type="Proteomes" id="UP000694844">
    <property type="component" value="Chromosome 9"/>
</dbReference>
<dbReference type="InterPro" id="IPR036179">
    <property type="entry name" value="Ig-like_dom_sf"/>
</dbReference>
<sequence length="393" mass="44487">MMQQISSTWFLFFALMYTTRGDLQFSTEIMGCDTIFTWAGALTNITEVSIKQDNQKGIWFTINNSRIRVKNTFLYDSIEIGVRVYKTKLKSPPYEDFTWTYKVQPLIPVIKGDLDILVNSSAYLTCVVPECFSKQGLLSYTWFINGTQTGGETTEMLTFPVTKDHKYNQYSCKAAIDRLESNRSNQVQINPLSNLKNEINPPFLNENIIVMGASIISGILVMTLATVVCLYLIKRGRTEKNQENVQVEAVLDECLHPEHPTSALYATVDRKALKNKYNVDEAVNTKKDVYVKEESQLPFTSFGKEEAEKKDTEEKGEGNVIPSAETDEKSASSNLKQDGLIYIEVDFANKSGKTDTNVQPMIRGQEDPTEYTFVDFSKKAPPEPDKPENVEEI</sequence>
<keyword evidence="2" id="KW-1133">Transmembrane helix</keyword>
<proteinExistence type="predicted"/>
<feature type="signal peptide" evidence="3">
    <location>
        <begin position="1"/>
        <end position="21"/>
    </location>
</feature>
<feature type="compositionally biased region" description="Basic and acidic residues" evidence="1">
    <location>
        <begin position="376"/>
        <end position="393"/>
    </location>
</feature>
<dbReference type="InterPro" id="IPR007110">
    <property type="entry name" value="Ig-like_dom"/>
</dbReference>
<feature type="compositionally biased region" description="Basic and acidic residues" evidence="1">
    <location>
        <begin position="303"/>
        <end position="317"/>
    </location>
</feature>
<protein>
    <submittedName>
        <fullName evidence="6">Uncharacterized protein LOC111114983 isoform X2</fullName>
    </submittedName>
</protein>
<feature type="region of interest" description="Disordered" evidence="1">
    <location>
        <begin position="302"/>
        <end position="335"/>
    </location>
</feature>
<evidence type="ECO:0000256" key="2">
    <source>
        <dbReference type="SAM" id="Phobius"/>
    </source>
</evidence>
<dbReference type="SUPFAM" id="SSF48726">
    <property type="entry name" value="Immunoglobulin"/>
    <property type="match status" value="1"/>
</dbReference>
<dbReference type="AlphaFoldDB" id="A0A8B8C2J5"/>
<dbReference type="PROSITE" id="PS50835">
    <property type="entry name" value="IG_LIKE"/>
    <property type="match status" value="1"/>
</dbReference>
<feature type="region of interest" description="Disordered" evidence="1">
    <location>
        <begin position="351"/>
        <end position="393"/>
    </location>
</feature>
<organism evidence="5 6">
    <name type="scientific">Crassostrea virginica</name>
    <name type="common">Eastern oyster</name>
    <dbReference type="NCBI Taxonomy" id="6565"/>
    <lineage>
        <taxon>Eukaryota</taxon>
        <taxon>Metazoa</taxon>
        <taxon>Spiralia</taxon>
        <taxon>Lophotrochozoa</taxon>
        <taxon>Mollusca</taxon>
        <taxon>Bivalvia</taxon>
        <taxon>Autobranchia</taxon>
        <taxon>Pteriomorphia</taxon>
        <taxon>Ostreida</taxon>
        <taxon>Ostreoidea</taxon>
        <taxon>Ostreidae</taxon>
        <taxon>Crassostrea</taxon>
    </lineage>
</organism>
<dbReference type="InterPro" id="IPR013783">
    <property type="entry name" value="Ig-like_fold"/>
</dbReference>
<accession>A0A8B8C2J5</accession>
<dbReference type="OrthoDB" id="6160552at2759"/>
<keyword evidence="3" id="KW-0732">Signal</keyword>
<gene>
    <name evidence="6" type="primary">LOC111114983</name>
</gene>
<evidence type="ECO:0000313" key="6">
    <source>
        <dbReference type="RefSeq" id="XP_022309236.1"/>
    </source>
</evidence>
<keyword evidence="2" id="KW-0472">Membrane</keyword>
<keyword evidence="2" id="KW-0812">Transmembrane</keyword>
<reference evidence="6" key="1">
    <citation type="submission" date="2025-08" db="UniProtKB">
        <authorList>
            <consortium name="RefSeq"/>
        </authorList>
    </citation>
    <scope>IDENTIFICATION</scope>
    <source>
        <tissue evidence="6">Whole sample</tissue>
    </source>
</reference>
<name>A0A8B8C2J5_CRAVI</name>
<dbReference type="GeneID" id="111114983"/>
<evidence type="ECO:0000256" key="3">
    <source>
        <dbReference type="SAM" id="SignalP"/>
    </source>
</evidence>
<evidence type="ECO:0000313" key="5">
    <source>
        <dbReference type="Proteomes" id="UP000694844"/>
    </source>
</evidence>
<feature type="domain" description="Ig-like" evidence="4">
    <location>
        <begin position="105"/>
        <end position="190"/>
    </location>
</feature>
<dbReference type="Gene3D" id="2.60.40.10">
    <property type="entry name" value="Immunoglobulins"/>
    <property type="match status" value="1"/>
</dbReference>
<feature type="chain" id="PRO_5034359094" evidence="3">
    <location>
        <begin position="22"/>
        <end position="393"/>
    </location>
</feature>
<evidence type="ECO:0000256" key="1">
    <source>
        <dbReference type="SAM" id="MobiDB-lite"/>
    </source>
</evidence>
<dbReference type="RefSeq" id="XP_022309236.1">
    <property type="nucleotide sequence ID" value="XM_022453528.1"/>
</dbReference>
<keyword evidence="5" id="KW-1185">Reference proteome</keyword>
<feature type="transmembrane region" description="Helical" evidence="2">
    <location>
        <begin position="208"/>
        <end position="233"/>
    </location>
</feature>